<reference evidence="2" key="1">
    <citation type="submission" date="2013-08" db="EMBL/GenBank/DDBJ databases">
        <authorList>
            <person name="Mendez C."/>
            <person name="Richter M."/>
            <person name="Ferrer M."/>
            <person name="Sanchez J."/>
        </authorList>
    </citation>
    <scope>NUCLEOTIDE SEQUENCE</scope>
</reference>
<reference evidence="2" key="2">
    <citation type="journal article" date="2014" name="ISME J.">
        <title>Microbial stratification in low pH oxic and suboxic macroscopic growths along an acid mine drainage.</title>
        <authorList>
            <person name="Mendez-Garcia C."/>
            <person name="Mesa V."/>
            <person name="Sprenger R.R."/>
            <person name="Richter M."/>
            <person name="Diez M.S."/>
            <person name="Solano J."/>
            <person name="Bargiela R."/>
            <person name="Golyshina O.V."/>
            <person name="Manteca A."/>
            <person name="Ramos J.L."/>
            <person name="Gallego J.R."/>
            <person name="Llorente I."/>
            <person name="Martins Dos Santos V.A."/>
            <person name="Jensen O.N."/>
            <person name="Pelaez A.I."/>
            <person name="Sanchez J."/>
            <person name="Ferrer M."/>
        </authorList>
    </citation>
    <scope>NUCLEOTIDE SEQUENCE</scope>
</reference>
<sequence length="118" mass="13488">MNKAPDHPVQSIGITRQEKKLYLPDSAEELLRIYEKCGRKYIYICSSETAEKITENRIILGSRDDPYMIASKLYDSLRKLDNCSENEGIIEPFPGNGIYLSIMNRIKKASVKIMDGEL</sequence>
<accession>T1BFH1</accession>
<dbReference type="InterPro" id="IPR038385">
    <property type="entry name" value="Sua5/YwlC_C"/>
</dbReference>
<gene>
    <name evidence="2" type="ORF">B1A_07763</name>
</gene>
<dbReference type="Gene3D" id="3.40.50.11030">
    <property type="entry name" value="Threonylcarbamoyl-AMP synthase, C-terminal domain"/>
    <property type="match status" value="1"/>
</dbReference>
<feature type="domain" description="Threonylcarbamoyl-AMP synthase C-terminal" evidence="1">
    <location>
        <begin position="22"/>
        <end position="110"/>
    </location>
</feature>
<protein>
    <submittedName>
        <fullName evidence="2">SUA5 domain protein</fullName>
    </submittedName>
</protein>
<proteinExistence type="predicted"/>
<comment type="caution">
    <text evidence="2">The sequence shown here is derived from an EMBL/GenBank/DDBJ whole genome shotgun (WGS) entry which is preliminary data.</text>
</comment>
<dbReference type="EMBL" id="AUZX01005573">
    <property type="protein sequence ID" value="EQD67303.1"/>
    <property type="molecule type" value="Genomic_DNA"/>
</dbReference>
<dbReference type="InterPro" id="IPR005145">
    <property type="entry name" value="Sua5_C"/>
</dbReference>
<name>T1BFH1_9ZZZZ</name>
<dbReference type="AlphaFoldDB" id="T1BFH1"/>
<evidence type="ECO:0000259" key="1">
    <source>
        <dbReference type="Pfam" id="PF03481"/>
    </source>
</evidence>
<organism evidence="2">
    <name type="scientific">mine drainage metagenome</name>
    <dbReference type="NCBI Taxonomy" id="410659"/>
    <lineage>
        <taxon>unclassified sequences</taxon>
        <taxon>metagenomes</taxon>
        <taxon>ecological metagenomes</taxon>
    </lineage>
</organism>
<evidence type="ECO:0000313" key="2">
    <source>
        <dbReference type="EMBL" id="EQD67303.1"/>
    </source>
</evidence>
<dbReference type="Pfam" id="PF03481">
    <property type="entry name" value="Sua5_C"/>
    <property type="match status" value="1"/>
</dbReference>